<reference evidence="2" key="1">
    <citation type="journal article" date="2010" name="J. Integr. Plant Biol.">
        <title>Insights into the bamboo genome: syntenic relationships to rice and sorghum.</title>
        <authorList>
            <person name="Gui Y.J."/>
            <person name="Zhou Y."/>
            <person name="Wang Y."/>
            <person name="Wang S."/>
            <person name="Wang S.Y."/>
            <person name="Hu Y."/>
            <person name="Bo S.P."/>
            <person name="Chen H."/>
            <person name="Zhou C.P."/>
            <person name="Ma N.X."/>
            <person name="Zhang T.Z."/>
            <person name="Fan L.J."/>
        </authorList>
    </citation>
    <scope>NUCLEOTIDE SEQUENCE</scope>
    <source>
        <tissue evidence="2">Shoot</tissue>
    </source>
</reference>
<sequence>IDLRGQVERASSKVNNISELVQRLLRRKRRRTVVVGSRESPPPKSIVINLIERSGQQSNLRVHQVLDPHLLRGIEWERKKVREENALLRQDRPPREAYDRDSTSEEHAEATEIRFLSGLNQPIQDLLVHKEYNSLSHLFILACEVESQIEKKLRMLDDKKHENKPEVENHTKEENELIETPTPLVEKEDEEMDAPTSYEGAKKVKTMVLSSLK</sequence>
<feature type="region of interest" description="Disordered" evidence="1">
    <location>
        <begin position="160"/>
        <end position="200"/>
    </location>
</feature>
<feature type="non-terminal residue" evidence="2">
    <location>
        <position position="213"/>
    </location>
</feature>
<evidence type="ECO:0000256" key="1">
    <source>
        <dbReference type="SAM" id="MobiDB-lite"/>
    </source>
</evidence>
<feature type="non-terminal residue" evidence="2">
    <location>
        <position position="1"/>
    </location>
</feature>
<protein>
    <submittedName>
        <fullName evidence="2">Putative retrotransposon protein</fullName>
    </submittedName>
</protein>
<name>D3IVJ9_PHYED</name>
<dbReference type="AlphaFoldDB" id="D3IVJ9"/>
<evidence type="ECO:0000313" key="2">
    <source>
        <dbReference type="EMBL" id="ADB85339.1"/>
    </source>
</evidence>
<feature type="compositionally biased region" description="Basic and acidic residues" evidence="1">
    <location>
        <begin position="160"/>
        <end position="175"/>
    </location>
</feature>
<proteinExistence type="predicted"/>
<accession>D3IVJ9</accession>
<organism evidence="2">
    <name type="scientific">Phyllostachys edulis</name>
    <name type="common">Tortoise shell bamboo</name>
    <name type="synonym">Bambusa edulis</name>
    <dbReference type="NCBI Taxonomy" id="38705"/>
    <lineage>
        <taxon>Eukaryota</taxon>
        <taxon>Viridiplantae</taxon>
        <taxon>Streptophyta</taxon>
        <taxon>Embryophyta</taxon>
        <taxon>Tracheophyta</taxon>
        <taxon>Spermatophyta</taxon>
        <taxon>Magnoliopsida</taxon>
        <taxon>Liliopsida</taxon>
        <taxon>Poales</taxon>
        <taxon>Poaceae</taxon>
        <taxon>BOP clade</taxon>
        <taxon>Bambusoideae</taxon>
        <taxon>Arundinarodae</taxon>
        <taxon>Arundinarieae</taxon>
        <taxon>Arundinariinae</taxon>
        <taxon>Phyllostachys</taxon>
    </lineage>
</organism>
<dbReference type="EMBL" id="GQ252855">
    <property type="protein sequence ID" value="ADB85339.1"/>
    <property type="molecule type" value="Genomic_DNA"/>
</dbReference>